<keyword evidence="2" id="KW-0813">Transport</keyword>
<dbReference type="InterPro" id="IPR027417">
    <property type="entry name" value="P-loop_NTPase"/>
</dbReference>
<dbReference type="RefSeq" id="WP_386024651.1">
    <property type="nucleotide sequence ID" value="NZ_JBHUHX010000012.1"/>
</dbReference>
<keyword evidence="7" id="KW-1185">Reference proteome</keyword>
<organism evidence="6 7">
    <name type="scientific">Thiorhodococcus fuscus</name>
    <dbReference type="NCBI Taxonomy" id="527200"/>
    <lineage>
        <taxon>Bacteria</taxon>
        <taxon>Pseudomonadati</taxon>
        <taxon>Pseudomonadota</taxon>
        <taxon>Gammaproteobacteria</taxon>
        <taxon>Chromatiales</taxon>
        <taxon>Chromatiaceae</taxon>
        <taxon>Thiorhodococcus</taxon>
    </lineage>
</organism>
<dbReference type="InterPro" id="IPR003593">
    <property type="entry name" value="AAA+_ATPase"/>
</dbReference>
<dbReference type="SMART" id="SM00382">
    <property type="entry name" value="AAA"/>
    <property type="match status" value="1"/>
</dbReference>
<evidence type="ECO:0000313" key="6">
    <source>
        <dbReference type="EMBL" id="MFD2111399.1"/>
    </source>
</evidence>
<dbReference type="PANTHER" id="PTHR43335:SF4">
    <property type="entry name" value="ABC TRANSPORTER, ATP-BINDING PROTEIN"/>
    <property type="match status" value="1"/>
</dbReference>
<evidence type="ECO:0000256" key="4">
    <source>
        <dbReference type="ARBA" id="ARBA00022840"/>
    </source>
</evidence>
<dbReference type="Gene3D" id="3.40.50.300">
    <property type="entry name" value="P-loop containing nucleotide triphosphate hydrolases"/>
    <property type="match status" value="1"/>
</dbReference>
<proteinExistence type="inferred from homology"/>
<evidence type="ECO:0000259" key="5">
    <source>
        <dbReference type="PROSITE" id="PS50893"/>
    </source>
</evidence>
<evidence type="ECO:0000256" key="3">
    <source>
        <dbReference type="ARBA" id="ARBA00022741"/>
    </source>
</evidence>
<feature type="domain" description="ABC transporter" evidence="5">
    <location>
        <begin position="2"/>
        <end position="231"/>
    </location>
</feature>
<comment type="caution">
    <text evidence="6">The sequence shown here is derived from an EMBL/GenBank/DDBJ whole genome shotgun (WGS) entry which is preliminary data.</text>
</comment>
<reference evidence="7" key="1">
    <citation type="journal article" date="2019" name="Int. J. Syst. Evol. Microbiol.">
        <title>The Global Catalogue of Microorganisms (GCM) 10K type strain sequencing project: providing services to taxonomists for standard genome sequencing and annotation.</title>
        <authorList>
            <consortium name="The Broad Institute Genomics Platform"/>
            <consortium name="The Broad Institute Genome Sequencing Center for Infectious Disease"/>
            <person name="Wu L."/>
            <person name="Ma J."/>
        </authorList>
    </citation>
    <scope>NUCLEOTIDE SEQUENCE [LARGE SCALE GENOMIC DNA]</scope>
    <source>
        <strain evidence="7">KACC 12597</strain>
    </source>
</reference>
<gene>
    <name evidence="6" type="ORF">ACFSJC_06050</name>
</gene>
<dbReference type="SUPFAM" id="SSF52540">
    <property type="entry name" value="P-loop containing nucleoside triphosphate hydrolases"/>
    <property type="match status" value="1"/>
</dbReference>
<dbReference type="InterPro" id="IPR003439">
    <property type="entry name" value="ABC_transporter-like_ATP-bd"/>
</dbReference>
<dbReference type="PROSITE" id="PS50893">
    <property type="entry name" value="ABC_TRANSPORTER_2"/>
    <property type="match status" value="1"/>
</dbReference>
<dbReference type="GO" id="GO:0005524">
    <property type="term" value="F:ATP binding"/>
    <property type="evidence" value="ECO:0007669"/>
    <property type="project" value="UniProtKB-KW"/>
</dbReference>
<accession>A0ABW4Y5X2</accession>
<keyword evidence="4 6" id="KW-0067">ATP-binding</keyword>
<dbReference type="Proteomes" id="UP001597337">
    <property type="component" value="Unassembled WGS sequence"/>
</dbReference>
<dbReference type="CDD" id="cd03230">
    <property type="entry name" value="ABC_DR_subfamily_A"/>
    <property type="match status" value="1"/>
</dbReference>
<dbReference type="EMBL" id="JBHUHX010000012">
    <property type="protein sequence ID" value="MFD2111399.1"/>
    <property type="molecule type" value="Genomic_DNA"/>
</dbReference>
<protein>
    <submittedName>
        <fullName evidence="6">ABC transporter ATP-binding protein</fullName>
    </submittedName>
</protein>
<comment type="similarity">
    <text evidence="1">Belongs to the ABC transporter superfamily.</text>
</comment>
<dbReference type="Pfam" id="PF00005">
    <property type="entry name" value="ABC_tran"/>
    <property type="match status" value="1"/>
</dbReference>
<evidence type="ECO:0000313" key="7">
    <source>
        <dbReference type="Proteomes" id="UP001597337"/>
    </source>
</evidence>
<evidence type="ECO:0000256" key="2">
    <source>
        <dbReference type="ARBA" id="ARBA00022448"/>
    </source>
</evidence>
<sequence>MIEVRGLSRHYGTLKAVQEVSFEIDRGEIVGLLGHNGAGKTTIMKMLTGYLEPSAGSIRIDGLDIAERRREAQRRIGYLPENCPLYPEMTVLDYLDYQASLQGLAPRQRSTAIRRAVERTELGPKATAAIGTLSRGYRQRVGVAQAILHEPGILILDEPTNGLDPSQIQHMRALVRELASDATLIISTHILQEVEAVCGRVLIMRGGRLALDSQLDAIGRMPRLMVTLDQGLDAVQPALSGLDTITSVDLLDRQDGLHRFVLETADPRAAAPLVARAVGERGWSLYGLEQEHQNLEALFGAVTLEQMEVANG</sequence>
<dbReference type="PANTHER" id="PTHR43335">
    <property type="entry name" value="ABC TRANSPORTER, ATP-BINDING PROTEIN"/>
    <property type="match status" value="1"/>
</dbReference>
<keyword evidence="3" id="KW-0547">Nucleotide-binding</keyword>
<evidence type="ECO:0000256" key="1">
    <source>
        <dbReference type="ARBA" id="ARBA00005417"/>
    </source>
</evidence>
<name>A0ABW4Y5X2_9GAMM</name>